<feature type="transmembrane region" description="Helical" evidence="7">
    <location>
        <begin position="197"/>
        <end position="217"/>
    </location>
</feature>
<evidence type="ECO:0000256" key="3">
    <source>
        <dbReference type="ARBA" id="ARBA00022692"/>
    </source>
</evidence>
<feature type="region of interest" description="Disordered" evidence="6">
    <location>
        <begin position="1"/>
        <end position="62"/>
    </location>
</feature>
<dbReference type="Pfam" id="PF02656">
    <property type="entry name" value="DUF202"/>
    <property type="match status" value="1"/>
</dbReference>
<evidence type="ECO:0000256" key="1">
    <source>
        <dbReference type="ARBA" id="ARBA00004651"/>
    </source>
</evidence>
<keyword evidence="5 7" id="KW-0472">Membrane</keyword>
<dbReference type="GO" id="GO:0005886">
    <property type="term" value="C:plasma membrane"/>
    <property type="evidence" value="ECO:0007669"/>
    <property type="project" value="UniProtKB-SubCell"/>
</dbReference>
<name>A0A180GVA5_PUCT1</name>
<dbReference type="PANTHER" id="PTHR34187:SF2">
    <property type="entry name" value="DUF202 DOMAIN-CONTAINING PROTEIN"/>
    <property type="match status" value="1"/>
</dbReference>
<evidence type="ECO:0000313" key="11">
    <source>
        <dbReference type="Proteomes" id="UP000005240"/>
    </source>
</evidence>
<evidence type="ECO:0000256" key="4">
    <source>
        <dbReference type="ARBA" id="ARBA00022989"/>
    </source>
</evidence>
<dbReference type="EMBL" id="ADAS02000020">
    <property type="protein sequence ID" value="OAV96298.1"/>
    <property type="molecule type" value="Genomic_DNA"/>
</dbReference>
<evidence type="ECO:0000313" key="10">
    <source>
        <dbReference type="EnsemblFungi" id="PTTG_26352-t43_1-p1"/>
    </source>
</evidence>
<evidence type="ECO:0000313" key="9">
    <source>
        <dbReference type="EMBL" id="OAV96298.1"/>
    </source>
</evidence>
<dbReference type="AlphaFoldDB" id="A0A180GVA5"/>
<dbReference type="Proteomes" id="UP000005240">
    <property type="component" value="Unassembled WGS sequence"/>
</dbReference>
<comment type="subcellular location">
    <subcellularLocation>
        <location evidence="1">Cell membrane</location>
        <topology evidence="1">Multi-pass membrane protein</topology>
    </subcellularLocation>
</comment>
<feature type="compositionally biased region" description="Polar residues" evidence="6">
    <location>
        <begin position="46"/>
        <end position="62"/>
    </location>
</feature>
<reference evidence="10 11" key="3">
    <citation type="journal article" date="2017" name="G3 (Bethesda)">
        <title>Comparative analysis highlights variable genome content of wheat rusts and divergence of the mating loci.</title>
        <authorList>
            <person name="Cuomo C.A."/>
            <person name="Bakkeren G."/>
            <person name="Khalil H.B."/>
            <person name="Panwar V."/>
            <person name="Joly D."/>
            <person name="Linning R."/>
            <person name="Sakthikumar S."/>
            <person name="Song X."/>
            <person name="Adiconis X."/>
            <person name="Fan L."/>
            <person name="Goldberg J.M."/>
            <person name="Levin J.Z."/>
            <person name="Young S."/>
            <person name="Zeng Q."/>
            <person name="Anikster Y."/>
            <person name="Bruce M."/>
            <person name="Wang M."/>
            <person name="Yin C."/>
            <person name="McCallum B."/>
            <person name="Szabo L.J."/>
            <person name="Hulbert S."/>
            <person name="Chen X."/>
            <person name="Fellers J.P."/>
        </authorList>
    </citation>
    <scope>NUCLEOTIDE SEQUENCE</scope>
    <source>
        <strain evidence="10">isolate 1-1 / race 1 (BBBD)</strain>
        <strain evidence="11">Isolate 1-1 / race 1 (BBBD)</strain>
    </source>
</reference>
<feature type="domain" description="DUF202" evidence="8">
    <location>
        <begin position="88"/>
        <end position="225"/>
    </location>
</feature>
<reference evidence="9" key="2">
    <citation type="submission" date="2016-05" db="EMBL/GenBank/DDBJ databases">
        <title>Comparative analysis highlights variable genome content of wheat rusts and divergence of the mating loci.</title>
        <authorList>
            <person name="Cuomo C.A."/>
            <person name="Bakkeren G."/>
            <person name="Szabo L."/>
            <person name="Khalil H."/>
            <person name="Joly D."/>
            <person name="Goldberg J."/>
            <person name="Young S."/>
            <person name="Zeng Q."/>
            <person name="Fellers J."/>
        </authorList>
    </citation>
    <scope>NUCLEOTIDE SEQUENCE [LARGE SCALE GENOMIC DNA]</scope>
    <source>
        <strain evidence="9">1-1 BBBD Race 1</strain>
    </source>
</reference>
<feature type="transmembrane region" description="Helical" evidence="7">
    <location>
        <begin position="238"/>
        <end position="258"/>
    </location>
</feature>
<reference evidence="9" key="1">
    <citation type="submission" date="2009-11" db="EMBL/GenBank/DDBJ databases">
        <authorList>
            <consortium name="The Broad Institute Genome Sequencing Platform"/>
            <person name="Ward D."/>
            <person name="Feldgarden M."/>
            <person name="Earl A."/>
            <person name="Young S.K."/>
            <person name="Zeng Q."/>
            <person name="Koehrsen M."/>
            <person name="Alvarado L."/>
            <person name="Berlin A."/>
            <person name="Bochicchio J."/>
            <person name="Borenstein D."/>
            <person name="Chapman S.B."/>
            <person name="Chen Z."/>
            <person name="Engels R."/>
            <person name="Freedman E."/>
            <person name="Gellesch M."/>
            <person name="Goldberg J."/>
            <person name="Griggs A."/>
            <person name="Gujja S."/>
            <person name="Heilman E."/>
            <person name="Heiman D."/>
            <person name="Hepburn T."/>
            <person name="Howarth C."/>
            <person name="Jen D."/>
            <person name="Larson L."/>
            <person name="Lewis B."/>
            <person name="Mehta T."/>
            <person name="Park D."/>
            <person name="Pearson M."/>
            <person name="Roberts A."/>
            <person name="Saif S."/>
            <person name="Shea T."/>
            <person name="Shenoy N."/>
            <person name="Sisk P."/>
            <person name="Stolte C."/>
            <person name="Sykes S."/>
            <person name="Thomson T."/>
            <person name="Walk T."/>
            <person name="White J."/>
            <person name="Yandava C."/>
            <person name="Izard J."/>
            <person name="Baranova O.V."/>
            <person name="Blanton J.M."/>
            <person name="Tanner A.C."/>
            <person name="Dewhirst F.E."/>
            <person name="Haas B."/>
            <person name="Nusbaum C."/>
            <person name="Birren B."/>
        </authorList>
    </citation>
    <scope>NUCLEOTIDE SEQUENCE [LARGE SCALE GENOMIC DNA]</scope>
    <source>
        <strain evidence="9">1-1 BBBD Race 1</strain>
    </source>
</reference>
<keyword evidence="11" id="KW-1185">Reference proteome</keyword>
<organism evidence="9">
    <name type="scientific">Puccinia triticina (isolate 1-1 / race 1 (BBBD))</name>
    <name type="common">Brown leaf rust fungus</name>
    <dbReference type="NCBI Taxonomy" id="630390"/>
    <lineage>
        <taxon>Eukaryota</taxon>
        <taxon>Fungi</taxon>
        <taxon>Dikarya</taxon>
        <taxon>Basidiomycota</taxon>
        <taxon>Pucciniomycotina</taxon>
        <taxon>Pucciniomycetes</taxon>
        <taxon>Pucciniales</taxon>
        <taxon>Pucciniaceae</taxon>
        <taxon>Puccinia</taxon>
    </lineage>
</organism>
<keyword evidence="2" id="KW-1003">Cell membrane</keyword>
<gene>
    <name evidence="9" type="ORF">PTTG_26352</name>
</gene>
<proteinExistence type="predicted"/>
<evidence type="ECO:0000256" key="7">
    <source>
        <dbReference type="SAM" id="Phobius"/>
    </source>
</evidence>
<dbReference type="InterPro" id="IPR003807">
    <property type="entry name" value="DUF202"/>
</dbReference>
<dbReference type="InterPro" id="IPR052053">
    <property type="entry name" value="IM_YidH-like"/>
</dbReference>
<dbReference type="EnsemblFungi" id="PTTG_26352-t43_1">
    <property type="protein sequence ID" value="PTTG_26352-t43_1-p1"/>
    <property type="gene ID" value="PTTG_26352"/>
</dbReference>
<dbReference type="PANTHER" id="PTHR34187">
    <property type="entry name" value="FGR18P"/>
    <property type="match status" value="1"/>
</dbReference>
<sequence length="262" mass="29338">MVHSTTDTTQETDERRKNVPGLTEACPIDRASTPCHHQEHEELQSPIDSQHPLNNQTQTGQTSEHWLKSWSKVLSPVAWLENKSSVARDHLANERTFLAWFRTSLSLTSIGIALVQLSRLSKQIKVAQVKKIITLVQPIIDPLSHPSFSSGNLSGLSDPSNSIQFSLNQINQNLINLQSVIDEIHENVDSIKRTKSLASVIGNCYVCIGLFFLFIGTHRYFRVQQVLQTGKFPHSRRSIGLTTFVVSALLIVTTIGMFRTTL</sequence>
<evidence type="ECO:0000256" key="2">
    <source>
        <dbReference type="ARBA" id="ARBA00022475"/>
    </source>
</evidence>
<evidence type="ECO:0000259" key="8">
    <source>
        <dbReference type="Pfam" id="PF02656"/>
    </source>
</evidence>
<keyword evidence="3 7" id="KW-0812">Transmembrane</keyword>
<accession>A0A180GVA5</accession>
<evidence type="ECO:0000256" key="6">
    <source>
        <dbReference type="SAM" id="MobiDB-lite"/>
    </source>
</evidence>
<dbReference type="OrthoDB" id="199599at2759"/>
<dbReference type="VEuPathDB" id="FungiDB:PTTG_26352"/>
<reference evidence="10" key="4">
    <citation type="submission" date="2025-05" db="UniProtKB">
        <authorList>
            <consortium name="EnsemblFungi"/>
        </authorList>
    </citation>
    <scope>IDENTIFICATION</scope>
    <source>
        <strain evidence="10">isolate 1-1 / race 1 (BBBD)</strain>
    </source>
</reference>
<protein>
    <submittedName>
        <fullName evidence="10">DUF202 domain-containing protein</fullName>
    </submittedName>
</protein>
<keyword evidence="4 7" id="KW-1133">Transmembrane helix</keyword>
<evidence type="ECO:0000256" key="5">
    <source>
        <dbReference type="ARBA" id="ARBA00023136"/>
    </source>
</evidence>